<name>A0ABQ4Q440_9BURK</name>
<dbReference type="InterPro" id="IPR000667">
    <property type="entry name" value="Peptidase_S13"/>
</dbReference>
<dbReference type="Proteomes" id="UP000887222">
    <property type="component" value="Unassembled WGS sequence"/>
</dbReference>
<dbReference type="PANTHER" id="PTHR30023:SF0">
    <property type="entry name" value="PENICILLIN-SENSITIVE CARBOXYPEPTIDASE A"/>
    <property type="match status" value="1"/>
</dbReference>
<dbReference type="PRINTS" id="PR00922">
    <property type="entry name" value="DADACBPTASE3"/>
</dbReference>
<comment type="caution">
    <text evidence="4">The sequence shown here is derived from an EMBL/GenBank/DDBJ whole genome shotgun (WGS) entry which is preliminary data.</text>
</comment>
<evidence type="ECO:0000256" key="3">
    <source>
        <dbReference type="SAM" id="SignalP"/>
    </source>
</evidence>
<gene>
    <name evidence="4" type="ORF">NCCP691_19710</name>
</gene>
<proteinExistence type="inferred from homology"/>
<keyword evidence="5" id="KW-1185">Reference proteome</keyword>
<protein>
    <submittedName>
        <fullName evidence="4">D-alanyl-D-alanine carboxypeptidase</fullName>
    </submittedName>
</protein>
<accession>A0ABQ4Q440</accession>
<evidence type="ECO:0000256" key="2">
    <source>
        <dbReference type="ARBA" id="ARBA00022801"/>
    </source>
</evidence>
<keyword evidence="4" id="KW-0121">Carboxypeptidase</keyword>
<reference evidence="4 5" key="1">
    <citation type="journal article" date="2022" name="Int. J. Syst. Evol. Microbiol.">
        <title>Noviherbaspirillum aridicola sp. nov., isolated from an arid soil in Pakistan.</title>
        <authorList>
            <person name="Khan I.U."/>
            <person name="Saqib M."/>
            <person name="Amin A."/>
            <person name="Hussain F."/>
            <person name="Li L."/>
            <person name="Liu Y.H."/>
            <person name="Fang B.Z."/>
            <person name="Ahmed I."/>
            <person name="Li W.J."/>
        </authorList>
    </citation>
    <scope>NUCLEOTIDE SEQUENCE [LARGE SCALE GENOMIC DNA]</scope>
    <source>
        <strain evidence="4 5">NCCP-691</strain>
    </source>
</reference>
<sequence length="471" mass="51178">MRILKKLVSLFLLALVLPYAQAQTMMPRPMAEALQRAQIPREASAVYVAPVGGGAPMLAWNENLAFNPASTMKLVTTFAALDLLGPAFRWKTGAWASGPQEGDVLRGDLVIKGGGDPKLVYEHLWMFLRRLRERGIREIQGDLVLDRSVFEETAFDPAQFDGEPQKPYNVGPDALLLNYKSISLRFLPDPVNGRVNVVADPPLAGYPVVAPRLAEGECADWRAGLQTDVGVLGVYFSGVYPAACGERVLHLHPWPLSHPEYFHLAFRRLWTDLGGTLRGGARLGVVPPDARLIDEWESPSLAEVVRDINKFSNNVMARQLLLTLGHVGAGLPVSAAGGATAVRNWMTARGIPAPELVIENGSGLSRAERISAQSLARMLDTAFQSPAMPEFLASLPLAGLDGTMRRRLNGHSVAGRAHVKTGLLADARNIAGYVLAASGRRYIVVCLINHTNAPRAVEAQDALLQWIYEKG</sequence>
<keyword evidence="4" id="KW-0645">Protease</keyword>
<dbReference type="Gene3D" id="3.50.80.20">
    <property type="entry name" value="D-Ala-D-Ala carboxypeptidase C, peptidase S13"/>
    <property type="match status" value="1"/>
</dbReference>
<keyword evidence="2" id="KW-0378">Hydrolase</keyword>
<dbReference type="PANTHER" id="PTHR30023">
    <property type="entry name" value="D-ALANYL-D-ALANINE CARBOXYPEPTIDASE"/>
    <property type="match status" value="1"/>
</dbReference>
<keyword evidence="3" id="KW-0732">Signal</keyword>
<dbReference type="EMBL" id="BPMK01000008">
    <property type="protein sequence ID" value="GIZ51957.1"/>
    <property type="molecule type" value="Genomic_DNA"/>
</dbReference>
<feature type="signal peptide" evidence="3">
    <location>
        <begin position="1"/>
        <end position="22"/>
    </location>
</feature>
<evidence type="ECO:0000313" key="4">
    <source>
        <dbReference type="EMBL" id="GIZ51957.1"/>
    </source>
</evidence>
<dbReference type="NCBIfam" id="TIGR00666">
    <property type="entry name" value="PBP4"/>
    <property type="match status" value="1"/>
</dbReference>
<dbReference type="Pfam" id="PF02113">
    <property type="entry name" value="Peptidase_S13"/>
    <property type="match status" value="1"/>
</dbReference>
<dbReference type="RefSeq" id="WP_220808128.1">
    <property type="nucleotide sequence ID" value="NZ_BPMK01000008.1"/>
</dbReference>
<evidence type="ECO:0000313" key="5">
    <source>
        <dbReference type="Proteomes" id="UP000887222"/>
    </source>
</evidence>
<comment type="similarity">
    <text evidence="1">Belongs to the peptidase S13 family.</text>
</comment>
<dbReference type="SUPFAM" id="SSF56601">
    <property type="entry name" value="beta-lactamase/transpeptidase-like"/>
    <property type="match status" value="1"/>
</dbReference>
<organism evidence="4 5">
    <name type="scientific">Noviherbaspirillum aridicola</name>
    <dbReference type="NCBI Taxonomy" id="2849687"/>
    <lineage>
        <taxon>Bacteria</taxon>
        <taxon>Pseudomonadati</taxon>
        <taxon>Pseudomonadota</taxon>
        <taxon>Betaproteobacteria</taxon>
        <taxon>Burkholderiales</taxon>
        <taxon>Oxalobacteraceae</taxon>
        <taxon>Noviherbaspirillum</taxon>
    </lineage>
</organism>
<feature type="chain" id="PRO_5047285706" evidence="3">
    <location>
        <begin position="23"/>
        <end position="471"/>
    </location>
</feature>
<dbReference type="Gene3D" id="3.40.710.10">
    <property type="entry name" value="DD-peptidase/beta-lactamase superfamily"/>
    <property type="match status" value="2"/>
</dbReference>
<dbReference type="InterPro" id="IPR012338">
    <property type="entry name" value="Beta-lactam/transpept-like"/>
</dbReference>
<dbReference type="GO" id="GO:0004180">
    <property type="term" value="F:carboxypeptidase activity"/>
    <property type="evidence" value="ECO:0007669"/>
    <property type="project" value="UniProtKB-KW"/>
</dbReference>
<evidence type="ECO:0000256" key="1">
    <source>
        <dbReference type="ARBA" id="ARBA00006096"/>
    </source>
</evidence>